<dbReference type="EMBL" id="AUWU02000006">
    <property type="protein sequence ID" value="KAH0571758.1"/>
    <property type="molecule type" value="Genomic_DNA"/>
</dbReference>
<accession>V6M0U5</accession>
<keyword evidence="3" id="KW-1185">Reference proteome</keyword>
<protein>
    <submittedName>
        <fullName evidence="1">Uncharacterized protein</fullName>
    </submittedName>
</protein>
<dbReference type="AlphaFoldDB" id="V6M0U5"/>
<dbReference type="EMBL" id="KI546065">
    <property type="protein sequence ID" value="EST46759.1"/>
    <property type="molecule type" value="Genomic_DNA"/>
</dbReference>
<dbReference type="Proteomes" id="UP000018208">
    <property type="component" value="Unassembled WGS sequence"/>
</dbReference>
<evidence type="ECO:0000313" key="2">
    <source>
        <dbReference type="EMBL" id="KAH0571758.1"/>
    </source>
</evidence>
<organism evidence="1">
    <name type="scientific">Spironucleus salmonicida</name>
    <dbReference type="NCBI Taxonomy" id="348837"/>
    <lineage>
        <taxon>Eukaryota</taxon>
        <taxon>Metamonada</taxon>
        <taxon>Diplomonadida</taxon>
        <taxon>Hexamitidae</taxon>
        <taxon>Hexamitinae</taxon>
        <taxon>Spironucleus</taxon>
    </lineage>
</organism>
<proteinExistence type="predicted"/>
<reference evidence="2" key="2">
    <citation type="submission" date="2020-12" db="EMBL/GenBank/DDBJ databases">
        <title>New Spironucleus salmonicida genome in near-complete chromosomes.</title>
        <authorList>
            <person name="Xu F."/>
            <person name="Kurt Z."/>
            <person name="Jimenez-Gonzalez A."/>
            <person name="Astvaldsson A."/>
            <person name="Andersson J.O."/>
            <person name="Svard S.G."/>
        </authorList>
    </citation>
    <scope>NUCLEOTIDE SEQUENCE</scope>
    <source>
        <strain evidence="2">ATCC 50377</strain>
    </source>
</reference>
<name>V6M0U5_9EUKA</name>
<reference evidence="1 2" key="1">
    <citation type="journal article" date="2014" name="PLoS Genet.">
        <title>The Genome of Spironucleus salmonicida Highlights a Fish Pathogen Adapted to Fluctuating Environments.</title>
        <authorList>
            <person name="Xu F."/>
            <person name="Jerlstrom-Hultqvist J."/>
            <person name="Einarsson E."/>
            <person name="Astvaldsson A."/>
            <person name="Svard S.G."/>
            <person name="Andersson J.O."/>
        </authorList>
    </citation>
    <scope>NUCLEOTIDE SEQUENCE</scope>
    <source>
        <strain evidence="2">ATCC 50377</strain>
    </source>
</reference>
<gene>
    <name evidence="1" type="ORF">SS50377_13221</name>
    <name evidence="2" type="ORF">SS50377_25953</name>
</gene>
<sequence length="118" mass="13967">MKNRKFNLTFDNVNTALARNIIKIKQQYTSNMHINYCKSVVQRLSQKSKDVDNLDFGMAFQRKEKYNTPGCLNIYTKRDQKLITENIKKNFSGFEVMDSSRIMQCFNYDLLLEDDDCE</sequence>
<dbReference type="VEuPathDB" id="GiardiaDB:SS50377_25953"/>
<evidence type="ECO:0000313" key="3">
    <source>
        <dbReference type="Proteomes" id="UP000018208"/>
    </source>
</evidence>
<evidence type="ECO:0000313" key="1">
    <source>
        <dbReference type="EMBL" id="EST46759.1"/>
    </source>
</evidence>